<evidence type="ECO:0000313" key="3">
    <source>
        <dbReference type="Proteomes" id="UP000321196"/>
    </source>
</evidence>
<proteinExistence type="predicted"/>
<feature type="signal peptide" evidence="1">
    <location>
        <begin position="1"/>
        <end position="21"/>
    </location>
</feature>
<dbReference type="AlphaFoldDB" id="A0A5C8HP04"/>
<gene>
    <name evidence="2" type="ORF">FVP60_09905</name>
</gene>
<evidence type="ECO:0000256" key="1">
    <source>
        <dbReference type="SAM" id="SignalP"/>
    </source>
</evidence>
<protein>
    <submittedName>
        <fullName evidence="2">Uncharacterized protein</fullName>
    </submittedName>
</protein>
<feature type="chain" id="PRO_5038437021" evidence="1">
    <location>
        <begin position="22"/>
        <end position="161"/>
    </location>
</feature>
<reference evidence="2 3" key="1">
    <citation type="submission" date="2019-08" db="EMBL/GenBank/DDBJ databases">
        <authorList>
            <person name="Dong K."/>
        </authorList>
    </citation>
    <scope>NUCLEOTIDE SEQUENCE [LARGE SCALE GENOMIC DNA]</scope>
    <source>
        <strain evidence="2 3">M4-8</strain>
    </source>
</reference>
<dbReference type="PROSITE" id="PS51257">
    <property type="entry name" value="PROKAR_LIPOPROTEIN"/>
    <property type="match status" value="1"/>
</dbReference>
<organism evidence="2 3">
    <name type="scientific">Microbacterium mitrae</name>
    <dbReference type="NCBI Taxonomy" id="664640"/>
    <lineage>
        <taxon>Bacteria</taxon>
        <taxon>Bacillati</taxon>
        <taxon>Actinomycetota</taxon>
        <taxon>Actinomycetes</taxon>
        <taxon>Micrococcales</taxon>
        <taxon>Microbacteriaceae</taxon>
        <taxon>Microbacterium</taxon>
    </lineage>
</organism>
<dbReference type="Proteomes" id="UP000321196">
    <property type="component" value="Unassembled WGS sequence"/>
</dbReference>
<dbReference type="RefSeq" id="WP_147826129.1">
    <property type="nucleotide sequence ID" value="NZ_BAAARG010000003.1"/>
</dbReference>
<keyword evidence="3" id="KW-1185">Reference proteome</keyword>
<dbReference type="EMBL" id="VRSW01000003">
    <property type="protein sequence ID" value="TXK04073.1"/>
    <property type="molecule type" value="Genomic_DNA"/>
</dbReference>
<sequence length="161" mass="16273">MTKRMWLITPAIAVAAVLTLAGCTAGTTPVDSSSEPQITVSPSSADLADGPTFETILPRNSTGASVALRSEGVLTPGEPVDATAAEAAEGGWIAQFACASDGAVTAEVLVNDEVVVESTTIECEVAMPESLKFSGGGTITLRITGEGEGIYVSQLTKDGAV</sequence>
<keyword evidence="1" id="KW-0732">Signal</keyword>
<evidence type="ECO:0000313" key="2">
    <source>
        <dbReference type="EMBL" id="TXK04073.1"/>
    </source>
</evidence>
<comment type="caution">
    <text evidence="2">The sequence shown here is derived from an EMBL/GenBank/DDBJ whole genome shotgun (WGS) entry which is preliminary data.</text>
</comment>
<name>A0A5C8HP04_9MICO</name>
<accession>A0A5C8HP04</accession>